<reference evidence="1 2" key="1">
    <citation type="submission" date="2020-08" db="EMBL/GenBank/DDBJ databases">
        <title>Genomic Encyclopedia of Type Strains, Phase IV (KMG-IV): sequencing the most valuable type-strain genomes for metagenomic binning, comparative biology and taxonomic classification.</title>
        <authorList>
            <person name="Goeker M."/>
        </authorList>
    </citation>
    <scope>NUCLEOTIDE SEQUENCE [LARGE SCALE GENOMIC DNA]</scope>
    <source>
        <strain evidence="1 2">DSM 17455</strain>
    </source>
</reference>
<protein>
    <submittedName>
        <fullName evidence="1">Uncharacterized protein</fullName>
    </submittedName>
</protein>
<organism evidence="1 2">
    <name type="scientific">Aminobacter ciceronei</name>
    <dbReference type="NCBI Taxonomy" id="150723"/>
    <lineage>
        <taxon>Bacteria</taxon>
        <taxon>Pseudomonadati</taxon>
        <taxon>Pseudomonadota</taxon>
        <taxon>Alphaproteobacteria</taxon>
        <taxon>Hyphomicrobiales</taxon>
        <taxon>Phyllobacteriaceae</taxon>
        <taxon>Aminobacter</taxon>
    </lineage>
</organism>
<comment type="caution">
    <text evidence="1">The sequence shown here is derived from an EMBL/GenBank/DDBJ whole genome shotgun (WGS) entry which is preliminary data.</text>
</comment>
<dbReference type="EMBL" id="JACJHZ010000010">
    <property type="protein sequence ID" value="MBA9020599.1"/>
    <property type="molecule type" value="Genomic_DNA"/>
</dbReference>
<keyword evidence="2" id="KW-1185">Reference proteome</keyword>
<accession>A0ABR6C6G3</accession>
<sequence length="62" mass="6754">MQKESRDGRATSRDVAVAAVWLATEKNPPHPIVPDLRQRFGLTLSEAVAAVREATLIKARAS</sequence>
<name>A0ABR6C6G3_9HYPH</name>
<evidence type="ECO:0000313" key="1">
    <source>
        <dbReference type="EMBL" id="MBA9020599.1"/>
    </source>
</evidence>
<evidence type="ECO:0000313" key="2">
    <source>
        <dbReference type="Proteomes" id="UP000587524"/>
    </source>
</evidence>
<dbReference type="Proteomes" id="UP000587524">
    <property type="component" value="Unassembled WGS sequence"/>
</dbReference>
<gene>
    <name evidence="1" type="ORF">HNQ97_002601</name>
</gene>
<proteinExistence type="predicted"/>